<comment type="caution">
    <text evidence="6">The sequence shown here is derived from an EMBL/GenBank/DDBJ whole genome shotgun (WGS) entry which is preliminary data.</text>
</comment>
<evidence type="ECO:0008006" key="8">
    <source>
        <dbReference type="Google" id="ProtNLM"/>
    </source>
</evidence>
<evidence type="ECO:0000313" key="6">
    <source>
        <dbReference type="EMBL" id="KRM13450.1"/>
    </source>
</evidence>
<dbReference type="Proteomes" id="UP000051820">
    <property type="component" value="Unassembled WGS sequence"/>
</dbReference>
<feature type="transmembrane region" description="Helical" evidence="5">
    <location>
        <begin position="120"/>
        <end position="141"/>
    </location>
</feature>
<dbReference type="OrthoDB" id="2143375at2"/>
<comment type="subcellular location">
    <subcellularLocation>
        <location evidence="1">Membrane</location>
        <topology evidence="1">Multi-pass membrane protein</topology>
    </subcellularLocation>
</comment>
<feature type="transmembrane region" description="Helical" evidence="5">
    <location>
        <begin position="78"/>
        <end position="99"/>
    </location>
</feature>
<dbReference type="GO" id="GO:0009403">
    <property type="term" value="P:toxin biosynthetic process"/>
    <property type="evidence" value="ECO:0007669"/>
    <property type="project" value="InterPro"/>
</dbReference>
<dbReference type="Pfam" id="PF02674">
    <property type="entry name" value="Colicin_V"/>
    <property type="match status" value="1"/>
</dbReference>
<dbReference type="InterPro" id="IPR003825">
    <property type="entry name" value="Colicin-V_CvpA"/>
</dbReference>
<keyword evidence="3 5" id="KW-1133">Transmembrane helix</keyword>
<dbReference type="PANTHER" id="PTHR37306:SF1">
    <property type="entry name" value="COLICIN V PRODUCTION PROTEIN"/>
    <property type="match status" value="1"/>
</dbReference>
<dbReference type="EMBL" id="AZGF01000001">
    <property type="protein sequence ID" value="KRM13450.1"/>
    <property type="molecule type" value="Genomic_DNA"/>
</dbReference>
<dbReference type="RefSeq" id="WP_010622771.1">
    <property type="nucleotide sequence ID" value="NZ_AZGF01000001.1"/>
</dbReference>
<keyword evidence="2 5" id="KW-0812">Transmembrane</keyword>
<name>A0A0R1W6Y8_9LACO</name>
<proteinExistence type="predicted"/>
<evidence type="ECO:0000256" key="4">
    <source>
        <dbReference type="ARBA" id="ARBA00023136"/>
    </source>
</evidence>
<evidence type="ECO:0000256" key="5">
    <source>
        <dbReference type="SAM" id="Phobius"/>
    </source>
</evidence>
<evidence type="ECO:0000256" key="2">
    <source>
        <dbReference type="ARBA" id="ARBA00022692"/>
    </source>
</evidence>
<dbReference type="PANTHER" id="PTHR37306">
    <property type="entry name" value="COLICIN V PRODUCTION PROTEIN"/>
    <property type="match status" value="1"/>
</dbReference>
<organism evidence="6 7">
    <name type="scientific">Paucilactobacillus suebicus DSM 5007 = KCTC 3549</name>
    <dbReference type="NCBI Taxonomy" id="1423807"/>
    <lineage>
        <taxon>Bacteria</taxon>
        <taxon>Bacillati</taxon>
        <taxon>Bacillota</taxon>
        <taxon>Bacilli</taxon>
        <taxon>Lactobacillales</taxon>
        <taxon>Lactobacillaceae</taxon>
        <taxon>Paucilactobacillus</taxon>
    </lineage>
</organism>
<accession>A0A0R1W6Y8</accession>
<evidence type="ECO:0000256" key="1">
    <source>
        <dbReference type="ARBA" id="ARBA00004141"/>
    </source>
</evidence>
<dbReference type="STRING" id="1423807.FD16_GL000017"/>
<dbReference type="PATRIC" id="fig|1423807.3.peg.17"/>
<dbReference type="GO" id="GO:0016020">
    <property type="term" value="C:membrane"/>
    <property type="evidence" value="ECO:0007669"/>
    <property type="project" value="UniProtKB-SubCell"/>
</dbReference>
<reference evidence="6 7" key="1">
    <citation type="journal article" date="2015" name="Genome Announc.">
        <title>Expanding the biotechnology potential of lactobacilli through comparative genomics of 213 strains and associated genera.</title>
        <authorList>
            <person name="Sun Z."/>
            <person name="Harris H.M."/>
            <person name="McCann A."/>
            <person name="Guo C."/>
            <person name="Argimon S."/>
            <person name="Zhang W."/>
            <person name="Yang X."/>
            <person name="Jeffery I.B."/>
            <person name="Cooney J.C."/>
            <person name="Kagawa T.F."/>
            <person name="Liu W."/>
            <person name="Song Y."/>
            <person name="Salvetti E."/>
            <person name="Wrobel A."/>
            <person name="Rasinkangas P."/>
            <person name="Parkhill J."/>
            <person name="Rea M.C."/>
            <person name="O'Sullivan O."/>
            <person name="Ritari J."/>
            <person name="Douillard F.P."/>
            <person name="Paul Ross R."/>
            <person name="Yang R."/>
            <person name="Briner A.E."/>
            <person name="Felis G.E."/>
            <person name="de Vos W.M."/>
            <person name="Barrangou R."/>
            <person name="Klaenhammer T.R."/>
            <person name="Caufield P.W."/>
            <person name="Cui Y."/>
            <person name="Zhang H."/>
            <person name="O'Toole P.W."/>
        </authorList>
    </citation>
    <scope>NUCLEOTIDE SEQUENCE [LARGE SCALE GENOMIC DNA]</scope>
    <source>
        <strain evidence="6 7">DSM 5007</strain>
    </source>
</reference>
<evidence type="ECO:0000256" key="3">
    <source>
        <dbReference type="ARBA" id="ARBA00022989"/>
    </source>
</evidence>
<dbReference type="eggNOG" id="COG1286">
    <property type="taxonomic scope" value="Bacteria"/>
</dbReference>
<feature type="transmembrane region" description="Helical" evidence="5">
    <location>
        <begin position="30"/>
        <end position="58"/>
    </location>
</feature>
<keyword evidence="7" id="KW-1185">Reference proteome</keyword>
<protein>
    <recommendedName>
        <fullName evidence="8">CvpA family protein</fullName>
    </recommendedName>
</protein>
<gene>
    <name evidence="6" type="ORF">FD16_GL000017</name>
</gene>
<evidence type="ECO:0000313" key="7">
    <source>
        <dbReference type="Proteomes" id="UP000051820"/>
    </source>
</evidence>
<keyword evidence="4 5" id="KW-0472">Membrane</keyword>
<dbReference type="AlphaFoldDB" id="A0A0R1W6Y8"/>
<sequence length="177" mass="19562">MVVTVLIGVCLILGYHYGSRRGLLRMVLNLVSYLIAIIGAKIFATSVGSFLANIFPIISSNQQTGNNTSVGTDGNLFFYHGVAFLVIFILIMAICRIIVRKFNLITKLPVIHQANAFAGGLISLALVYVTIFLLLTVFQIIPNQWWQDQITNSVVAQWIINNTPLLTQMIGNWLAGH</sequence>